<sequence>MDLRTVAGRITALRFDGQNRLQGIALDNDKVLLFPPHVGEQLREKLVVGATVQATALKRNLQAGEIRADSTQRLQTETLTIDGVKFVVR</sequence>
<dbReference type="EMBL" id="VTWU01000003">
    <property type="protein sequence ID" value="KAA9333141.1"/>
    <property type="molecule type" value="Genomic_DNA"/>
</dbReference>
<reference evidence="1 2" key="1">
    <citation type="submission" date="2019-09" db="EMBL/GenBank/DDBJ databases">
        <title>Genome sequence of Hymenobacter sp. M3.</title>
        <authorList>
            <person name="Srinivasan S."/>
        </authorList>
    </citation>
    <scope>NUCLEOTIDE SEQUENCE [LARGE SCALE GENOMIC DNA]</scope>
    <source>
        <strain evidence="1 2">M3</strain>
    </source>
</reference>
<gene>
    <name evidence="1" type="ORF">F0P96_09170</name>
</gene>
<name>A0AA88FKL9_9BACT</name>
<evidence type="ECO:0000313" key="1">
    <source>
        <dbReference type="EMBL" id="KAA9333141.1"/>
    </source>
</evidence>
<protein>
    <submittedName>
        <fullName evidence="1">Uncharacterized protein</fullName>
    </submittedName>
</protein>
<keyword evidence="2" id="KW-1185">Reference proteome</keyword>
<dbReference type="Proteomes" id="UP000326380">
    <property type="component" value="Unassembled WGS sequence"/>
</dbReference>
<proteinExistence type="predicted"/>
<organism evidence="1 2">
    <name type="scientific">Hymenobacter busanensis</name>
    <dbReference type="NCBI Taxonomy" id="2607656"/>
    <lineage>
        <taxon>Bacteria</taxon>
        <taxon>Pseudomonadati</taxon>
        <taxon>Bacteroidota</taxon>
        <taxon>Cytophagia</taxon>
        <taxon>Cytophagales</taxon>
        <taxon>Hymenobacteraceae</taxon>
        <taxon>Hymenobacter</taxon>
    </lineage>
</organism>
<comment type="caution">
    <text evidence="1">The sequence shown here is derived from an EMBL/GenBank/DDBJ whole genome shotgun (WGS) entry which is preliminary data.</text>
</comment>
<evidence type="ECO:0000313" key="2">
    <source>
        <dbReference type="Proteomes" id="UP000326380"/>
    </source>
</evidence>
<dbReference type="AlphaFoldDB" id="A0AA88FKL9"/>
<accession>A0AA88FKL9</accession>